<dbReference type="InterPro" id="IPR003959">
    <property type="entry name" value="ATPase_AAA_core"/>
</dbReference>
<accession>A0ABM7T1J2</accession>
<reference evidence="5" key="1">
    <citation type="submission" date="2021-07" db="EMBL/GenBank/DDBJ databases">
        <title>Complete genome sequencing of a Clostridium isolate.</title>
        <authorList>
            <person name="Ueki A."/>
            <person name="Tonouchi A."/>
        </authorList>
    </citation>
    <scope>NUCLEOTIDE SEQUENCE [LARGE SCALE GENOMIC DNA]</scope>
    <source>
        <strain evidence="5">C5S11</strain>
    </source>
</reference>
<evidence type="ECO:0000256" key="1">
    <source>
        <dbReference type="ARBA" id="ARBA00022741"/>
    </source>
</evidence>
<dbReference type="Pfam" id="PF00005">
    <property type="entry name" value="ABC_tran"/>
    <property type="match status" value="1"/>
</dbReference>
<dbReference type="EMBL" id="AP024849">
    <property type="protein sequence ID" value="BCZ45786.1"/>
    <property type="molecule type" value="Genomic_DNA"/>
</dbReference>
<evidence type="ECO:0000256" key="2">
    <source>
        <dbReference type="ARBA" id="ARBA00022840"/>
    </source>
</evidence>
<keyword evidence="1" id="KW-0547">Nucleotide-binding</keyword>
<dbReference type="PANTHER" id="PTHR43581:SF2">
    <property type="entry name" value="EXCINUCLEASE ATPASE SUBUNIT"/>
    <property type="match status" value="1"/>
</dbReference>
<dbReference type="RefSeq" id="WP_224037342.1">
    <property type="nucleotide sequence ID" value="NZ_AP024849.1"/>
</dbReference>
<dbReference type="InterPro" id="IPR027417">
    <property type="entry name" value="P-loop_NTPase"/>
</dbReference>
<keyword evidence="5" id="KW-1185">Reference proteome</keyword>
<dbReference type="Proteomes" id="UP000824633">
    <property type="component" value="Chromosome"/>
</dbReference>
<keyword evidence="2" id="KW-0067">ATP-binding</keyword>
<dbReference type="Pfam" id="PF13304">
    <property type="entry name" value="AAA_21"/>
    <property type="match status" value="1"/>
</dbReference>
<dbReference type="InterPro" id="IPR051396">
    <property type="entry name" value="Bact_Antivir_Def_Nuclease"/>
</dbReference>
<dbReference type="SMART" id="SM00382">
    <property type="entry name" value="AAA"/>
    <property type="match status" value="1"/>
</dbReference>
<feature type="domain" description="AAA+ ATPase" evidence="3">
    <location>
        <begin position="28"/>
        <end position="292"/>
    </location>
</feature>
<evidence type="ECO:0000313" key="5">
    <source>
        <dbReference type="Proteomes" id="UP000824633"/>
    </source>
</evidence>
<gene>
    <name evidence="4" type="ORF">psyc5s11_18530</name>
</gene>
<dbReference type="PANTHER" id="PTHR43581">
    <property type="entry name" value="ATP/GTP PHOSPHATASE"/>
    <property type="match status" value="1"/>
</dbReference>
<dbReference type="SUPFAM" id="SSF52540">
    <property type="entry name" value="P-loop containing nucleoside triphosphate hydrolases"/>
    <property type="match status" value="1"/>
</dbReference>
<proteinExistence type="predicted"/>
<sequence length="385" mass="43916">MKLEKIKFNNHEIFNKLEIDFKDNNGKILDTIVIIGENGSGKTTLLKCIYDSFEIDERGYEEVGDNKVELTPALYTATVKLENNEIGMLSPEVAYELGDRSTDPKVVYMPTEINFEKVNKVDNTLNFTPYFQNIVDQSMTQNIPSFIATKINKEIFKNRNKTIGEVIDTVCDDINSIFSIMSLDVKLIGLSETSETKPIFRNSLGKEFDITGLSSGEKQLFLRALSLKFLEVNNSIILIDEPEISLHPQWQRKIIDVYKSIGNNNQLIIATHSPHVIGNITSDELRVMTKDDNGIKLIANNNLSETYGKSIGDILSTTMKLDSLRNEDITNKLNKIYELLNKNLYDTEKFKNLFDYLRTYLGDLDKDIMRIRLDISVRNKKNAKG</sequence>
<evidence type="ECO:0000313" key="4">
    <source>
        <dbReference type="EMBL" id="BCZ45786.1"/>
    </source>
</evidence>
<dbReference type="InterPro" id="IPR003439">
    <property type="entry name" value="ABC_transporter-like_ATP-bd"/>
</dbReference>
<dbReference type="Gene3D" id="3.40.50.300">
    <property type="entry name" value="P-loop containing nucleotide triphosphate hydrolases"/>
    <property type="match status" value="2"/>
</dbReference>
<name>A0ABM7T1J2_9CLOT</name>
<protein>
    <recommendedName>
        <fullName evidence="3">AAA+ ATPase domain-containing protein</fullName>
    </recommendedName>
</protein>
<dbReference type="InterPro" id="IPR003593">
    <property type="entry name" value="AAA+_ATPase"/>
</dbReference>
<evidence type="ECO:0000259" key="3">
    <source>
        <dbReference type="SMART" id="SM00382"/>
    </source>
</evidence>
<organism evidence="4 5">
    <name type="scientific">Clostridium gelidum</name>
    <dbReference type="NCBI Taxonomy" id="704125"/>
    <lineage>
        <taxon>Bacteria</taxon>
        <taxon>Bacillati</taxon>
        <taxon>Bacillota</taxon>
        <taxon>Clostridia</taxon>
        <taxon>Eubacteriales</taxon>
        <taxon>Clostridiaceae</taxon>
        <taxon>Clostridium</taxon>
    </lineage>
</organism>